<dbReference type="InterPro" id="IPR007129">
    <property type="entry name" value="Ubiqinol_cyt_c_chaperone_CPB3"/>
</dbReference>
<dbReference type="GO" id="GO:0034451">
    <property type="term" value="C:centriolar satellite"/>
    <property type="evidence" value="ECO:0007669"/>
    <property type="project" value="UniProtKB-SubCell"/>
</dbReference>
<keyword evidence="11" id="KW-1185">Reference proteome</keyword>
<feature type="domain" description="Rab-GAP TBC" evidence="9">
    <location>
        <begin position="997"/>
        <end position="1197"/>
    </location>
</feature>
<dbReference type="SMART" id="SM00164">
    <property type="entry name" value="TBC"/>
    <property type="match status" value="1"/>
</dbReference>
<reference evidence="10 11" key="1">
    <citation type="journal article" date="2008" name="Nature">
        <title>The genome of the choanoflagellate Monosiga brevicollis and the origin of metazoans.</title>
        <authorList>
            <consortium name="JGI Sequencing"/>
            <person name="King N."/>
            <person name="Westbrook M.J."/>
            <person name="Young S.L."/>
            <person name="Kuo A."/>
            <person name="Abedin M."/>
            <person name="Chapman J."/>
            <person name="Fairclough S."/>
            <person name="Hellsten U."/>
            <person name="Isogai Y."/>
            <person name="Letunic I."/>
            <person name="Marr M."/>
            <person name="Pincus D."/>
            <person name="Putnam N."/>
            <person name="Rokas A."/>
            <person name="Wright K.J."/>
            <person name="Zuzow R."/>
            <person name="Dirks W."/>
            <person name="Good M."/>
            <person name="Goodstein D."/>
            <person name="Lemons D."/>
            <person name="Li W."/>
            <person name="Lyons J.B."/>
            <person name="Morris A."/>
            <person name="Nichols S."/>
            <person name="Richter D.J."/>
            <person name="Salamov A."/>
            <person name="Bork P."/>
            <person name="Lim W.A."/>
            <person name="Manning G."/>
            <person name="Miller W.T."/>
            <person name="McGinnis W."/>
            <person name="Shapiro H."/>
            <person name="Tjian R."/>
            <person name="Grigoriev I.V."/>
            <person name="Rokhsar D."/>
        </authorList>
    </citation>
    <scope>NUCLEOTIDE SEQUENCE [LARGE SCALE GENOMIC DNA]</scope>
    <source>
        <strain evidence="11">MX1 / ATCC 50154</strain>
    </source>
</reference>
<evidence type="ECO:0000256" key="8">
    <source>
        <dbReference type="SAM" id="SignalP"/>
    </source>
</evidence>
<dbReference type="EMBL" id="CH991552">
    <property type="protein sequence ID" value="EDQ89140.1"/>
    <property type="molecule type" value="Genomic_DNA"/>
</dbReference>
<dbReference type="Proteomes" id="UP000001357">
    <property type="component" value="Unassembled WGS sequence"/>
</dbReference>
<dbReference type="Gene3D" id="2.130.10.10">
    <property type="entry name" value="YVTN repeat-like/Quinoprotein amine dehydrogenase"/>
    <property type="match status" value="2"/>
</dbReference>
<dbReference type="eggNOG" id="KOG2873">
    <property type="taxonomic scope" value="Eukaryota"/>
</dbReference>
<feature type="compositionally biased region" description="Low complexity" evidence="7">
    <location>
        <begin position="692"/>
        <end position="709"/>
    </location>
</feature>
<keyword evidence="5" id="KW-0970">Cilium biogenesis/degradation</keyword>
<evidence type="ECO:0000256" key="7">
    <source>
        <dbReference type="SAM" id="MobiDB-lite"/>
    </source>
</evidence>
<protein>
    <recommendedName>
        <fullName evidence="4">TBC1 domain family member 31</fullName>
    </recommendedName>
</protein>
<feature type="region of interest" description="Disordered" evidence="7">
    <location>
        <begin position="309"/>
        <end position="347"/>
    </location>
</feature>
<dbReference type="STRING" id="81824.A9V0E2"/>
<gene>
    <name evidence="10" type="ORF">MONBRDRAFT_32573</name>
</gene>
<dbReference type="SUPFAM" id="SSF47923">
    <property type="entry name" value="Ypt/Rab-GAP domain of gyp1p"/>
    <property type="match status" value="2"/>
</dbReference>
<feature type="compositionally biased region" description="Low complexity" evidence="7">
    <location>
        <begin position="51"/>
        <end position="62"/>
    </location>
</feature>
<name>A9V0E2_MONBE</name>
<evidence type="ECO:0000313" key="10">
    <source>
        <dbReference type="EMBL" id="EDQ89140.1"/>
    </source>
</evidence>
<evidence type="ECO:0000313" key="11">
    <source>
        <dbReference type="Proteomes" id="UP000001357"/>
    </source>
</evidence>
<dbReference type="InterPro" id="IPR021150">
    <property type="entry name" value="Ubiq_cyt_c_chap"/>
</dbReference>
<feature type="region of interest" description="Disordered" evidence="7">
    <location>
        <begin position="51"/>
        <end position="74"/>
    </location>
</feature>
<comment type="function">
    <text evidence="6">Molecular adapter which is involved in cilium biogenesis. Part of a functional complex including OFD1 a centriolar protein involved in cilium assembly. Could regulate the cAMP-dependent phosphorylation of OFD1, and its subsequent ubiquitination by PJA2 which ultimately leads to its proteasomal degradation.</text>
</comment>
<dbReference type="GO" id="GO:0030030">
    <property type="term" value="P:cell projection organization"/>
    <property type="evidence" value="ECO:0007669"/>
    <property type="project" value="UniProtKB-KW"/>
</dbReference>
<feature type="region of interest" description="Disordered" evidence="7">
    <location>
        <begin position="648"/>
        <end position="720"/>
    </location>
</feature>
<dbReference type="PROSITE" id="PS50086">
    <property type="entry name" value="TBC_RABGAP"/>
    <property type="match status" value="1"/>
</dbReference>
<dbReference type="PANTHER" id="PTHR12184:SF1">
    <property type="entry name" value="UBIQUINOL-CYTOCHROME-C REDUCTASE COMPLEX ASSEMBLY FACTOR 1"/>
    <property type="match status" value="1"/>
</dbReference>
<feature type="compositionally biased region" description="Low complexity" evidence="7">
    <location>
        <begin position="648"/>
        <end position="657"/>
    </location>
</feature>
<dbReference type="InterPro" id="IPR015943">
    <property type="entry name" value="WD40/YVTN_repeat-like_dom_sf"/>
</dbReference>
<evidence type="ECO:0000256" key="1">
    <source>
        <dbReference type="ARBA" id="ARBA00004120"/>
    </source>
</evidence>
<dbReference type="InterPro" id="IPR001680">
    <property type="entry name" value="WD40_rpt"/>
</dbReference>
<evidence type="ECO:0000259" key="9">
    <source>
        <dbReference type="PROSITE" id="PS50086"/>
    </source>
</evidence>
<feature type="compositionally biased region" description="Low complexity" evidence="7">
    <location>
        <begin position="402"/>
        <end position="413"/>
    </location>
</feature>
<sequence>MAAALSLMAATATRGVAARGVRAAMARGVEARVQMLRHPLGKGPAGCRRWAAQSAATPTTTSDNGKEAAATEPQPNWADRIVQSMGWLGGFYTKKQVQMRNAKELYSICAERSLHPHFYRVCDLPDTFQSWYLITQLHLYFFLVWLKQAGGDGPFVYKQMVTLFWEDVDHRMRIMGVDDRTIQQESLRELFSMFYGLIFAYDEGVAGDDMTLAAALWRNMFHDARADVDGQKLAVMVEYVRREMLRLDQTDVAKLIESGEHESTHSNQEHSIEPSTFFVVCETSPDSRLKTDLVNGTLSCKLLPHTHTHPSIHSNLSPHLSNNSYTTSSINNSRRSNDVNNNNNNSVLLSHTHRTHTHTHTHTHIHTHTHTHTIWYGFSNGRIDVAHEAEATPTTPPRSHSRSSVSSLASEASQPGSPSRRWRWLNFMRPDQSPLHMGGADTRSPHSTYKTLRSLQLDGPISCILPLPLTEAVWIGGHGGFLKVFDARTLECTADLTMHEDHIASLQVDDMNPDWVWTASRDAHVVLWNAQQQYALQNVILQTLLDDSALVADMVPMDDLLWLAVGTHVIGLTKRDARVIDAILPQFQKNRTSTSGHLSDGRIVRADSLSSSRSFLTRRRAENVAGDIVHAALEIGIQSVRLASSTTTPTVSSIPIPGLRSAEGLSASPASTLGRSPRPNPFGATTVPGRLDSTAGSAAESAASSNVSSDAEDDGMPHLPIPSVPLTALGQIFAAAADDGVSSNRFKRPRRHPILALPVDLICAGLDGELWCCSPKSSAMQVFDTRRSRRLLTWLVKCQGLTCVKRHDDVVWAGGTSGAIYAWHARTKHPLLRLCLHTDGVVGLAISPDARHLATASAPLDGSIIVHNMAELMRRYKHDTVISARLTSGDFEEFPRVHEGQHVQHVAAAQAETVGAYAVQPQLQADYDQYGFMRFAVVADVPPRSETRPLESRAIRAFRVDAEKVTANDLERHDEYASCLDPTDFGIASYLVFGSTGVLMEFWCHVWKHFVAARTAGIRRINGNNFYKKLVEHKSTKQLEYAELIKVNLSVVLDLLRTFSNNVFFQDFNAPSVVALQRVLTAFAFFIPRIGYTQGFNRLVAFAMLYLNEEWAFYALDAIVEKIMRFEYYNFPMTGCAVDRSMFVAMVKETMPELHDHFQHYCLDLQRICFSWFFTAFVNTLPTEVVLRIWDAFLCEGRSVLFRYGLALLKLHKDDILQFREDTELNAFFKEDLFRVRNTAFHDLGLDVEAFIATNSDYFRRVCEEEEQRLSGHG</sequence>
<dbReference type="KEGG" id="mbr:MONBRDRAFT_32573"/>
<proteinExistence type="inferred from homology"/>
<dbReference type="eggNOG" id="KOG2058">
    <property type="taxonomic scope" value="Eukaryota"/>
</dbReference>
<feature type="chain" id="PRO_5002745126" description="TBC1 domain family member 31" evidence="8">
    <location>
        <begin position="19"/>
        <end position="1274"/>
    </location>
</feature>
<evidence type="ECO:0000256" key="3">
    <source>
        <dbReference type="ARBA" id="ARBA00006407"/>
    </source>
</evidence>
<dbReference type="InterPro" id="IPR000195">
    <property type="entry name" value="Rab-GAP-TBC_dom"/>
</dbReference>
<dbReference type="Pfam" id="PF03981">
    <property type="entry name" value="Ubiq_cyt_C_chap"/>
    <property type="match status" value="1"/>
</dbReference>
<feature type="region of interest" description="Disordered" evidence="7">
    <location>
        <begin position="389"/>
        <end position="421"/>
    </location>
</feature>
<dbReference type="AlphaFoldDB" id="A9V0E2"/>
<comment type="subcellular location">
    <subcellularLocation>
        <location evidence="1">Cytoplasm</location>
        <location evidence="1">Cytoskeleton</location>
        <location evidence="1">Cilium basal body</location>
    </subcellularLocation>
    <subcellularLocation>
        <location evidence="2">Cytoplasm</location>
        <location evidence="2">Cytoskeleton</location>
        <location evidence="2">Microtubule organizing center</location>
        <location evidence="2">Centrosome</location>
        <location evidence="2">Centriolar satellite</location>
    </subcellularLocation>
</comment>
<dbReference type="Gene3D" id="1.10.472.80">
    <property type="entry name" value="Ypt/Rab-GAP domain of gyp1p, domain 3"/>
    <property type="match status" value="1"/>
</dbReference>
<dbReference type="InterPro" id="IPR035969">
    <property type="entry name" value="Rab-GAP_TBC_sf"/>
</dbReference>
<feature type="signal peptide" evidence="8">
    <location>
        <begin position="1"/>
        <end position="18"/>
    </location>
</feature>
<keyword evidence="8" id="KW-0732">Signal</keyword>
<organism evidence="10 11">
    <name type="scientific">Monosiga brevicollis</name>
    <name type="common">Choanoflagellate</name>
    <dbReference type="NCBI Taxonomy" id="81824"/>
    <lineage>
        <taxon>Eukaryota</taxon>
        <taxon>Choanoflagellata</taxon>
        <taxon>Craspedida</taxon>
        <taxon>Salpingoecidae</taxon>
        <taxon>Monosiga</taxon>
    </lineage>
</organism>
<dbReference type="GO" id="GO:0005096">
    <property type="term" value="F:GTPase activator activity"/>
    <property type="evidence" value="ECO:0000318"/>
    <property type="project" value="GO_Central"/>
</dbReference>
<dbReference type="InterPro" id="IPR011047">
    <property type="entry name" value="Quinoprotein_ADH-like_sf"/>
</dbReference>
<dbReference type="InParanoid" id="A9V0E2"/>
<evidence type="ECO:0000256" key="6">
    <source>
        <dbReference type="ARBA" id="ARBA00034464"/>
    </source>
</evidence>
<accession>A9V0E2</accession>
<feature type="compositionally biased region" description="Low complexity" evidence="7">
    <location>
        <begin position="311"/>
        <end position="347"/>
    </location>
</feature>
<evidence type="ECO:0000256" key="5">
    <source>
        <dbReference type="ARBA" id="ARBA00022794"/>
    </source>
</evidence>
<dbReference type="SMART" id="SM00320">
    <property type="entry name" value="WD40"/>
    <property type="match status" value="4"/>
</dbReference>
<dbReference type="PANTHER" id="PTHR12184">
    <property type="entry name" value="UBIQUINOL-CYTOCHROME C REDUCTASE COMPLEX ASSEMBLY FACTOR 1 FAMILY MEMBER"/>
    <property type="match status" value="1"/>
</dbReference>
<comment type="similarity">
    <text evidence="3">Belongs to the CBP3 family.</text>
</comment>
<dbReference type="Pfam" id="PF00566">
    <property type="entry name" value="RabGAP-TBC"/>
    <property type="match status" value="1"/>
</dbReference>
<dbReference type="RefSeq" id="XP_001746245.1">
    <property type="nucleotide sequence ID" value="XM_001746193.1"/>
</dbReference>
<evidence type="ECO:0000256" key="4">
    <source>
        <dbReference type="ARBA" id="ARBA00014199"/>
    </source>
</evidence>
<dbReference type="SUPFAM" id="SSF50998">
    <property type="entry name" value="Quinoprotein alcohol dehydrogenase-like"/>
    <property type="match status" value="1"/>
</dbReference>
<evidence type="ECO:0000256" key="2">
    <source>
        <dbReference type="ARBA" id="ARBA00004607"/>
    </source>
</evidence>
<dbReference type="GeneID" id="5891309"/>
<dbReference type="Gene3D" id="1.10.8.270">
    <property type="entry name" value="putative rabgap domain of human tbc1 domain family member 14 like domains"/>
    <property type="match status" value="1"/>
</dbReference>